<dbReference type="Proteomes" id="UP001431783">
    <property type="component" value="Unassembled WGS sequence"/>
</dbReference>
<reference evidence="1 2" key="1">
    <citation type="submission" date="2023-03" db="EMBL/GenBank/DDBJ databases">
        <title>Genome insight into feeding habits of ladybird beetles.</title>
        <authorList>
            <person name="Li H.-S."/>
            <person name="Huang Y.-H."/>
            <person name="Pang H."/>
        </authorList>
    </citation>
    <scope>NUCLEOTIDE SEQUENCE [LARGE SCALE GENOMIC DNA]</scope>
    <source>
        <strain evidence="1">SYSU_2023b</strain>
        <tissue evidence="1">Whole body</tissue>
    </source>
</reference>
<evidence type="ECO:0000313" key="2">
    <source>
        <dbReference type="Proteomes" id="UP001431783"/>
    </source>
</evidence>
<proteinExistence type="predicted"/>
<comment type="caution">
    <text evidence="1">The sequence shown here is derived from an EMBL/GenBank/DDBJ whole genome shotgun (WGS) entry which is preliminary data.</text>
</comment>
<name>A0AAW1VDH7_9CUCU</name>
<dbReference type="AlphaFoldDB" id="A0AAW1VDH7"/>
<gene>
    <name evidence="1" type="ORF">WA026_016591</name>
</gene>
<organism evidence="1 2">
    <name type="scientific">Henosepilachna vigintioctopunctata</name>
    <dbReference type="NCBI Taxonomy" id="420089"/>
    <lineage>
        <taxon>Eukaryota</taxon>
        <taxon>Metazoa</taxon>
        <taxon>Ecdysozoa</taxon>
        <taxon>Arthropoda</taxon>
        <taxon>Hexapoda</taxon>
        <taxon>Insecta</taxon>
        <taxon>Pterygota</taxon>
        <taxon>Neoptera</taxon>
        <taxon>Endopterygota</taxon>
        <taxon>Coleoptera</taxon>
        <taxon>Polyphaga</taxon>
        <taxon>Cucujiformia</taxon>
        <taxon>Coccinelloidea</taxon>
        <taxon>Coccinellidae</taxon>
        <taxon>Epilachninae</taxon>
        <taxon>Epilachnini</taxon>
        <taxon>Henosepilachna</taxon>
    </lineage>
</organism>
<keyword evidence="2" id="KW-1185">Reference proteome</keyword>
<protein>
    <submittedName>
        <fullName evidence="1">Uncharacterized protein</fullName>
    </submittedName>
</protein>
<evidence type="ECO:0000313" key="1">
    <source>
        <dbReference type="EMBL" id="KAK9891795.1"/>
    </source>
</evidence>
<sequence>MKISGLYWPIRRTGSNIVVLDGESDTIKKLPDDIKDNHSMVMMLSGDGSHREMAVDVPDSFAVRSPISR</sequence>
<accession>A0AAW1VDH7</accession>
<dbReference type="EMBL" id="JARQZJ010000130">
    <property type="protein sequence ID" value="KAK9891795.1"/>
    <property type="molecule type" value="Genomic_DNA"/>
</dbReference>